<dbReference type="AlphaFoldDB" id="K5W1M4"/>
<name>K5W1M4_PHACS</name>
<reference evidence="1 2" key="1">
    <citation type="journal article" date="2012" name="BMC Genomics">
        <title>Comparative genomics of the white-rot fungi, Phanerochaete carnosa and P. chrysosporium, to elucidate the genetic basis of the distinct wood types they colonize.</title>
        <authorList>
            <person name="Suzuki H."/>
            <person name="MacDonald J."/>
            <person name="Syed K."/>
            <person name="Salamov A."/>
            <person name="Hori C."/>
            <person name="Aerts A."/>
            <person name="Henrissat B."/>
            <person name="Wiebenga A."/>
            <person name="vanKuyk P.A."/>
            <person name="Barry K."/>
            <person name="Lindquist E."/>
            <person name="LaButti K."/>
            <person name="Lapidus A."/>
            <person name="Lucas S."/>
            <person name="Coutinho P."/>
            <person name="Gong Y."/>
            <person name="Samejima M."/>
            <person name="Mahadevan R."/>
            <person name="Abou-Zaid M."/>
            <person name="de Vries R.P."/>
            <person name="Igarashi K."/>
            <person name="Yadav J.S."/>
            <person name="Grigoriev I.V."/>
            <person name="Master E.R."/>
        </authorList>
    </citation>
    <scope>NUCLEOTIDE SEQUENCE [LARGE SCALE GENOMIC DNA]</scope>
    <source>
        <strain evidence="1 2">HHB-10118-sp</strain>
    </source>
</reference>
<dbReference type="InParanoid" id="K5W1M4"/>
<evidence type="ECO:0000313" key="2">
    <source>
        <dbReference type="Proteomes" id="UP000008370"/>
    </source>
</evidence>
<keyword evidence="2" id="KW-1185">Reference proteome</keyword>
<dbReference type="RefSeq" id="XP_007397722.1">
    <property type="nucleotide sequence ID" value="XM_007397660.1"/>
</dbReference>
<dbReference type="GeneID" id="18917338"/>
<evidence type="ECO:0000313" key="1">
    <source>
        <dbReference type="EMBL" id="EKM53015.1"/>
    </source>
</evidence>
<sequence length="62" mass="6889">MEVAETNVATAVEIPATIRTGKGREEPEPRPNEGRMLSILRRIESDLSVVKIQIQGNSYSHI</sequence>
<organism evidence="1 2">
    <name type="scientific">Phanerochaete carnosa (strain HHB-10118-sp)</name>
    <name type="common">White-rot fungus</name>
    <name type="synonym">Peniophora carnosa</name>
    <dbReference type="NCBI Taxonomy" id="650164"/>
    <lineage>
        <taxon>Eukaryota</taxon>
        <taxon>Fungi</taxon>
        <taxon>Dikarya</taxon>
        <taxon>Basidiomycota</taxon>
        <taxon>Agaricomycotina</taxon>
        <taxon>Agaricomycetes</taxon>
        <taxon>Polyporales</taxon>
        <taxon>Phanerochaetaceae</taxon>
        <taxon>Phanerochaete</taxon>
    </lineage>
</organism>
<dbReference type="HOGENOM" id="CLU_2910408_0_0_1"/>
<dbReference type="EMBL" id="JH930474">
    <property type="protein sequence ID" value="EKM53015.1"/>
    <property type="molecule type" value="Genomic_DNA"/>
</dbReference>
<dbReference type="KEGG" id="pco:PHACADRAFT_259187"/>
<accession>K5W1M4</accession>
<gene>
    <name evidence="1" type="ORF">PHACADRAFT_259187</name>
</gene>
<protein>
    <submittedName>
        <fullName evidence="1">Uncharacterized protein</fullName>
    </submittedName>
</protein>
<proteinExistence type="predicted"/>
<dbReference type="Proteomes" id="UP000008370">
    <property type="component" value="Unassembled WGS sequence"/>
</dbReference>